<accession>A0A9X0AAZ0</accession>
<feature type="region of interest" description="Disordered" evidence="1">
    <location>
        <begin position="1"/>
        <end position="21"/>
    </location>
</feature>
<dbReference type="Proteomes" id="UP001163046">
    <property type="component" value="Unassembled WGS sequence"/>
</dbReference>
<evidence type="ECO:0000313" key="2">
    <source>
        <dbReference type="EMBL" id="KAJ7394704.1"/>
    </source>
</evidence>
<dbReference type="EMBL" id="MU825396">
    <property type="protein sequence ID" value="KAJ7394704.1"/>
    <property type="molecule type" value="Genomic_DNA"/>
</dbReference>
<comment type="caution">
    <text evidence="2">The sequence shown here is derived from an EMBL/GenBank/DDBJ whole genome shotgun (WGS) entry which is preliminary data.</text>
</comment>
<dbReference type="AlphaFoldDB" id="A0A9X0AAZ0"/>
<reference evidence="2" key="1">
    <citation type="submission" date="2023-01" db="EMBL/GenBank/DDBJ databases">
        <title>Genome assembly of the deep-sea coral Lophelia pertusa.</title>
        <authorList>
            <person name="Herrera S."/>
            <person name="Cordes E."/>
        </authorList>
    </citation>
    <scope>NUCLEOTIDE SEQUENCE</scope>
    <source>
        <strain evidence="2">USNM1676648</strain>
        <tissue evidence="2">Polyp</tissue>
    </source>
</reference>
<feature type="compositionally biased region" description="Polar residues" evidence="1">
    <location>
        <begin position="1"/>
        <end position="18"/>
    </location>
</feature>
<organism evidence="2 3">
    <name type="scientific">Desmophyllum pertusum</name>
    <dbReference type="NCBI Taxonomy" id="174260"/>
    <lineage>
        <taxon>Eukaryota</taxon>
        <taxon>Metazoa</taxon>
        <taxon>Cnidaria</taxon>
        <taxon>Anthozoa</taxon>
        <taxon>Hexacorallia</taxon>
        <taxon>Scleractinia</taxon>
        <taxon>Caryophylliina</taxon>
        <taxon>Caryophylliidae</taxon>
        <taxon>Desmophyllum</taxon>
    </lineage>
</organism>
<gene>
    <name evidence="2" type="ORF">OS493_000530</name>
</gene>
<proteinExistence type="predicted"/>
<sequence length="126" mass="13920">MSNPTPEKQGDKPSSTPLVSDVGKAKKALIVDVDASNAPSKTSSLELPGSSSTTTKRDIGEHKIKTLEESSQPSVKVLIAELNEYSLRKAGDFDKYRAISILEDLVSMAQQKNHKKRIIREWSWSH</sequence>
<evidence type="ECO:0000313" key="3">
    <source>
        <dbReference type="Proteomes" id="UP001163046"/>
    </source>
</evidence>
<keyword evidence="3" id="KW-1185">Reference proteome</keyword>
<name>A0A9X0AAZ0_9CNID</name>
<feature type="region of interest" description="Disordered" evidence="1">
    <location>
        <begin position="37"/>
        <end position="60"/>
    </location>
</feature>
<protein>
    <submittedName>
        <fullName evidence="2">Uncharacterized protein</fullName>
    </submittedName>
</protein>
<feature type="compositionally biased region" description="Polar residues" evidence="1">
    <location>
        <begin position="37"/>
        <end position="54"/>
    </location>
</feature>
<evidence type="ECO:0000256" key="1">
    <source>
        <dbReference type="SAM" id="MobiDB-lite"/>
    </source>
</evidence>